<proteinExistence type="predicted"/>
<keyword evidence="1" id="KW-1133">Transmembrane helix</keyword>
<protein>
    <submittedName>
        <fullName evidence="2">Uncharacterized protein</fullName>
    </submittedName>
</protein>
<keyword evidence="1" id="KW-0812">Transmembrane</keyword>
<sequence length="124" mass="13319">MTTALSRTQTRIFGALVIMAAVFLLKGRICQWLLGHGLYTAYVLLGVEYGVDYPVRVSSAVMDGLFLFELINFSLGVVLINSLEQAQGPLPRVVGVLTYFIVAIYVVAVAVSFLPALLPGGIIG</sequence>
<accession>A0ABT9AHS7</accession>
<dbReference type="RefSeq" id="WP_305014103.1">
    <property type="nucleotide sequence ID" value="NZ_JAUQSX010000017.1"/>
</dbReference>
<organism evidence="2 3">
    <name type="scientific">Hymenobacter mellowenesis</name>
    <dbReference type="NCBI Taxonomy" id="3063995"/>
    <lineage>
        <taxon>Bacteria</taxon>
        <taxon>Pseudomonadati</taxon>
        <taxon>Bacteroidota</taxon>
        <taxon>Cytophagia</taxon>
        <taxon>Cytophagales</taxon>
        <taxon>Hymenobacteraceae</taxon>
        <taxon>Hymenobacter</taxon>
    </lineage>
</organism>
<evidence type="ECO:0000313" key="2">
    <source>
        <dbReference type="EMBL" id="MDO7849435.1"/>
    </source>
</evidence>
<reference evidence="2" key="1">
    <citation type="submission" date="2023-07" db="EMBL/GenBank/DDBJ databases">
        <authorList>
            <person name="Kim M.K."/>
        </authorList>
    </citation>
    <scope>NUCLEOTIDE SEQUENCE</scope>
    <source>
        <strain evidence="2">M29</strain>
    </source>
</reference>
<feature type="transmembrane region" description="Helical" evidence="1">
    <location>
        <begin position="12"/>
        <end position="34"/>
    </location>
</feature>
<gene>
    <name evidence="2" type="ORF">Q5H92_23930</name>
</gene>
<name>A0ABT9AHS7_9BACT</name>
<dbReference type="Proteomes" id="UP001167796">
    <property type="component" value="Unassembled WGS sequence"/>
</dbReference>
<feature type="transmembrane region" description="Helical" evidence="1">
    <location>
        <begin position="60"/>
        <end position="81"/>
    </location>
</feature>
<keyword evidence="1" id="KW-0472">Membrane</keyword>
<keyword evidence="3" id="KW-1185">Reference proteome</keyword>
<feature type="transmembrane region" description="Helical" evidence="1">
    <location>
        <begin position="93"/>
        <end position="118"/>
    </location>
</feature>
<evidence type="ECO:0000256" key="1">
    <source>
        <dbReference type="SAM" id="Phobius"/>
    </source>
</evidence>
<evidence type="ECO:0000313" key="3">
    <source>
        <dbReference type="Proteomes" id="UP001167796"/>
    </source>
</evidence>
<comment type="caution">
    <text evidence="2">The sequence shown here is derived from an EMBL/GenBank/DDBJ whole genome shotgun (WGS) entry which is preliminary data.</text>
</comment>
<dbReference type="EMBL" id="JAUQSX010000017">
    <property type="protein sequence ID" value="MDO7849435.1"/>
    <property type="molecule type" value="Genomic_DNA"/>
</dbReference>